<dbReference type="SMART" id="SM00895">
    <property type="entry name" value="FCD"/>
    <property type="match status" value="1"/>
</dbReference>
<accession>A0ABY4W7D1</accession>
<dbReference type="Pfam" id="PF07729">
    <property type="entry name" value="FCD"/>
    <property type="match status" value="1"/>
</dbReference>
<dbReference type="PANTHER" id="PTHR43537">
    <property type="entry name" value="TRANSCRIPTIONAL REGULATOR, GNTR FAMILY"/>
    <property type="match status" value="1"/>
</dbReference>
<dbReference type="Gene3D" id="1.20.120.530">
    <property type="entry name" value="GntR ligand-binding domain-like"/>
    <property type="match status" value="1"/>
</dbReference>
<dbReference type="PRINTS" id="PR00035">
    <property type="entry name" value="HTHGNTR"/>
</dbReference>
<evidence type="ECO:0000259" key="4">
    <source>
        <dbReference type="PROSITE" id="PS50949"/>
    </source>
</evidence>
<dbReference type="SUPFAM" id="SSF48008">
    <property type="entry name" value="GntR ligand-binding domain-like"/>
    <property type="match status" value="1"/>
</dbReference>
<organism evidence="5 6">
    <name type="scientific">Sneathiella marina</name>
    <dbReference type="NCBI Taxonomy" id="2950108"/>
    <lineage>
        <taxon>Bacteria</taxon>
        <taxon>Pseudomonadati</taxon>
        <taxon>Pseudomonadota</taxon>
        <taxon>Alphaproteobacteria</taxon>
        <taxon>Sneathiellales</taxon>
        <taxon>Sneathiellaceae</taxon>
        <taxon>Sneathiella</taxon>
    </lineage>
</organism>
<evidence type="ECO:0000256" key="2">
    <source>
        <dbReference type="ARBA" id="ARBA00023125"/>
    </source>
</evidence>
<dbReference type="PROSITE" id="PS50949">
    <property type="entry name" value="HTH_GNTR"/>
    <property type="match status" value="1"/>
</dbReference>
<dbReference type="Gene3D" id="1.10.10.10">
    <property type="entry name" value="Winged helix-like DNA-binding domain superfamily/Winged helix DNA-binding domain"/>
    <property type="match status" value="1"/>
</dbReference>
<evidence type="ECO:0000313" key="6">
    <source>
        <dbReference type="Proteomes" id="UP001056291"/>
    </source>
</evidence>
<dbReference type="InterPro" id="IPR008920">
    <property type="entry name" value="TF_FadR/GntR_C"/>
</dbReference>
<reference evidence="5" key="1">
    <citation type="submission" date="2022-06" db="EMBL/GenBank/DDBJ databases">
        <title>Sneathiella actinostolidae sp. nov., isolated from a sea anemonein the Western Pacific Ocean.</title>
        <authorList>
            <person name="Wei M.J."/>
        </authorList>
    </citation>
    <scope>NUCLEOTIDE SEQUENCE</scope>
    <source>
        <strain evidence="5">PHK-P5</strain>
    </source>
</reference>
<dbReference type="Proteomes" id="UP001056291">
    <property type="component" value="Chromosome"/>
</dbReference>
<dbReference type="EMBL" id="CP098747">
    <property type="protein sequence ID" value="USG63096.1"/>
    <property type="molecule type" value="Genomic_DNA"/>
</dbReference>
<dbReference type="InterPro" id="IPR011711">
    <property type="entry name" value="GntR_C"/>
</dbReference>
<dbReference type="InterPro" id="IPR036388">
    <property type="entry name" value="WH-like_DNA-bd_sf"/>
</dbReference>
<keyword evidence="2" id="KW-0238">DNA-binding</keyword>
<gene>
    <name evidence="5" type="ORF">NBZ79_08895</name>
</gene>
<evidence type="ECO:0000256" key="3">
    <source>
        <dbReference type="ARBA" id="ARBA00023163"/>
    </source>
</evidence>
<keyword evidence="6" id="KW-1185">Reference proteome</keyword>
<dbReference type="InterPro" id="IPR036390">
    <property type="entry name" value="WH_DNA-bd_sf"/>
</dbReference>
<sequence length="222" mass="24931">MSTSRANELLPVLEQEIVTGTLPPGTRLDETILAERFGVSRTPVREALNRLSATGLIEIRPRRGAIVAEISVQDLMNMFEVMAELEATCAKLAARRITPEEKKALLKAHQACDSLASGEEHDLYYERNTHMHNLIYQASHNAFLEKQTKDLRQRLSPHRRLQVRIPGRMISSSSEHDALVTAILNGNSTLAEKLTRDHVTIQGERFTDFLATLPAHYLRNSA</sequence>
<name>A0ABY4W7D1_9PROT</name>
<proteinExistence type="predicted"/>
<dbReference type="RefSeq" id="WP_251937636.1">
    <property type="nucleotide sequence ID" value="NZ_CP098747.1"/>
</dbReference>
<dbReference type="CDD" id="cd07377">
    <property type="entry name" value="WHTH_GntR"/>
    <property type="match status" value="1"/>
</dbReference>
<feature type="domain" description="HTH gntR-type" evidence="4">
    <location>
        <begin position="3"/>
        <end position="70"/>
    </location>
</feature>
<evidence type="ECO:0000256" key="1">
    <source>
        <dbReference type="ARBA" id="ARBA00023015"/>
    </source>
</evidence>
<dbReference type="SMART" id="SM00345">
    <property type="entry name" value="HTH_GNTR"/>
    <property type="match status" value="1"/>
</dbReference>
<dbReference type="PANTHER" id="PTHR43537:SF49">
    <property type="entry name" value="TRANSCRIPTIONAL REGULATORY PROTEIN"/>
    <property type="match status" value="1"/>
</dbReference>
<dbReference type="Pfam" id="PF00392">
    <property type="entry name" value="GntR"/>
    <property type="match status" value="1"/>
</dbReference>
<dbReference type="InterPro" id="IPR000524">
    <property type="entry name" value="Tscrpt_reg_HTH_GntR"/>
</dbReference>
<dbReference type="SUPFAM" id="SSF46785">
    <property type="entry name" value="Winged helix' DNA-binding domain"/>
    <property type="match status" value="1"/>
</dbReference>
<keyword evidence="3" id="KW-0804">Transcription</keyword>
<protein>
    <submittedName>
        <fullName evidence="5">GntR family transcriptional regulator</fullName>
    </submittedName>
</protein>
<evidence type="ECO:0000313" key="5">
    <source>
        <dbReference type="EMBL" id="USG63096.1"/>
    </source>
</evidence>
<keyword evidence="1" id="KW-0805">Transcription regulation</keyword>